<dbReference type="AlphaFoldDB" id="A0A2T9ZH52"/>
<dbReference type="STRING" id="133381.A0A2T9ZH52"/>
<accession>A0A2T9ZH52</accession>
<organism evidence="2 3">
    <name type="scientific">Smittium megazygosporum</name>
    <dbReference type="NCBI Taxonomy" id="133381"/>
    <lineage>
        <taxon>Eukaryota</taxon>
        <taxon>Fungi</taxon>
        <taxon>Fungi incertae sedis</taxon>
        <taxon>Zoopagomycota</taxon>
        <taxon>Kickxellomycotina</taxon>
        <taxon>Harpellomycetes</taxon>
        <taxon>Harpellales</taxon>
        <taxon>Legeriomycetaceae</taxon>
        <taxon>Smittium</taxon>
    </lineage>
</organism>
<protein>
    <recommendedName>
        <fullName evidence="4">Peroxin domain-containing protein</fullName>
    </recommendedName>
</protein>
<name>A0A2T9ZH52_9FUNG</name>
<dbReference type="PANTHER" id="PTHR37402">
    <property type="entry name" value="GRAM DOMAIN-CONTAINING PROTEIN 4"/>
    <property type="match status" value="1"/>
</dbReference>
<feature type="transmembrane region" description="Helical" evidence="1">
    <location>
        <begin position="334"/>
        <end position="352"/>
    </location>
</feature>
<gene>
    <name evidence="2" type="ORF">BB560_001577</name>
</gene>
<feature type="transmembrane region" description="Helical" evidence="1">
    <location>
        <begin position="239"/>
        <end position="256"/>
    </location>
</feature>
<dbReference type="GO" id="GO:0006915">
    <property type="term" value="P:apoptotic process"/>
    <property type="evidence" value="ECO:0007669"/>
    <property type="project" value="InterPro"/>
</dbReference>
<keyword evidence="3" id="KW-1185">Reference proteome</keyword>
<evidence type="ECO:0000313" key="3">
    <source>
        <dbReference type="Proteomes" id="UP000245609"/>
    </source>
</evidence>
<dbReference type="InterPro" id="IPR037847">
    <property type="entry name" value="GRAMDC4"/>
</dbReference>
<evidence type="ECO:0008006" key="4">
    <source>
        <dbReference type="Google" id="ProtNLM"/>
    </source>
</evidence>
<dbReference type="EMBL" id="MBFS01000180">
    <property type="protein sequence ID" value="PVV03922.1"/>
    <property type="molecule type" value="Genomic_DNA"/>
</dbReference>
<sequence>MSFASTSDSTYFLDPSSFDASINYSSDIESEDPDQNCLKINTFISHTNLQKLESFYKDALKQHNSNSKAKLLATKFPKNQIEVYILENGQPGKVVDNEEFSDKISNQEMQMYLTLIRRYNATKSIRKNYSKLNSKPKTCKQAPKGRTFSEDETCDSSELVYELLKFLDKNANHKIDYSYESSDRYRESYNFSEISRIMKNSTPYQNFMMWLFDIIRWNNPILSLSVTLMYFNAVYRDKIIFLLTLLPIYVIMFYKVNYIKAESILCFDKPRKLSFTNNFFKKLSTGVVGKTKSAIDLYEFIDKSIPPDMGIVLEDYANILEMVKNCVTWKDPNATNFVLCILVFCSIATLIFPPALLYKSALYIIGIELFVLAPLRTRFPAYRRLFSFLEYLFWNSQNDLDVAIDIFNNEISQTEGRDHTDIDYFDDPSTPSIRSIQSNMSDLYFLKTQIKKKKKFKAAPRSEKSNLEINKESSKKLTSISKNFSKKMYSRFKNSVSNTKSELKNSASLIDINSFSNLHN</sequence>
<dbReference type="Proteomes" id="UP000245609">
    <property type="component" value="Unassembled WGS sequence"/>
</dbReference>
<keyword evidence="1" id="KW-0472">Membrane</keyword>
<dbReference type="OrthoDB" id="1708389at2759"/>
<reference evidence="2 3" key="1">
    <citation type="journal article" date="2018" name="MBio">
        <title>Comparative Genomics Reveals the Core Gene Toolbox for the Fungus-Insect Symbiosis.</title>
        <authorList>
            <person name="Wang Y."/>
            <person name="Stata M."/>
            <person name="Wang W."/>
            <person name="Stajich J.E."/>
            <person name="White M.M."/>
            <person name="Moncalvo J.M."/>
        </authorList>
    </citation>
    <scope>NUCLEOTIDE SEQUENCE [LARGE SCALE GENOMIC DNA]</scope>
    <source>
        <strain evidence="2 3">SC-DP-2</strain>
    </source>
</reference>
<dbReference type="PANTHER" id="PTHR37402:SF1">
    <property type="entry name" value="GRAM DOMAIN-CONTAINING PROTEIN 4"/>
    <property type="match status" value="1"/>
</dbReference>
<proteinExistence type="predicted"/>
<keyword evidence="1" id="KW-1133">Transmembrane helix</keyword>
<comment type="caution">
    <text evidence="2">The sequence shown here is derived from an EMBL/GenBank/DDBJ whole genome shotgun (WGS) entry which is preliminary data.</text>
</comment>
<evidence type="ECO:0000256" key="1">
    <source>
        <dbReference type="SAM" id="Phobius"/>
    </source>
</evidence>
<evidence type="ECO:0000313" key="2">
    <source>
        <dbReference type="EMBL" id="PVV03922.1"/>
    </source>
</evidence>
<keyword evidence="1" id="KW-0812">Transmembrane</keyword>